<feature type="region of interest" description="Disordered" evidence="1">
    <location>
        <begin position="903"/>
        <end position="924"/>
    </location>
</feature>
<reference evidence="2" key="1">
    <citation type="journal article" date="2021" name="Mol. Ecol. Resour.">
        <title>Apolygus lucorum genome provides insights into omnivorousness and mesophyll feeding.</title>
        <authorList>
            <person name="Liu Y."/>
            <person name="Liu H."/>
            <person name="Wang H."/>
            <person name="Huang T."/>
            <person name="Liu B."/>
            <person name="Yang B."/>
            <person name="Yin L."/>
            <person name="Li B."/>
            <person name="Zhang Y."/>
            <person name="Zhang S."/>
            <person name="Jiang F."/>
            <person name="Zhang X."/>
            <person name="Ren Y."/>
            <person name="Wang B."/>
            <person name="Wang S."/>
            <person name="Lu Y."/>
            <person name="Wu K."/>
            <person name="Fan W."/>
            <person name="Wang G."/>
        </authorList>
    </citation>
    <scope>NUCLEOTIDE SEQUENCE</scope>
    <source>
        <strain evidence="2">12Hb</strain>
    </source>
</reference>
<feature type="compositionally biased region" description="Basic and acidic residues" evidence="1">
    <location>
        <begin position="273"/>
        <end position="285"/>
    </location>
</feature>
<dbReference type="Proteomes" id="UP000466442">
    <property type="component" value="Unassembled WGS sequence"/>
</dbReference>
<keyword evidence="3" id="KW-1185">Reference proteome</keyword>
<evidence type="ECO:0000313" key="3">
    <source>
        <dbReference type="Proteomes" id="UP000466442"/>
    </source>
</evidence>
<feature type="region of interest" description="Disordered" evidence="1">
    <location>
        <begin position="158"/>
        <end position="323"/>
    </location>
</feature>
<protein>
    <submittedName>
        <fullName evidence="2">Uncharacterized protein</fullName>
    </submittedName>
</protein>
<dbReference type="AlphaFoldDB" id="A0A6A4J8F4"/>
<dbReference type="EMBL" id="WIXP02000006">
    <property type="protein sequence ID" value="KAF6209954.1"/>
    <property type="molecule type" value="Genomic_DNA"/>
</dbReference>
<organism evidence="2 3">
    <name type="scientific">Apolygus lucorum</name>
    <name type="common">Small green plant bug</name>
    <name type="synonym">Lygocoris lucorum</name>
    <dbReference type="NCBI Taxonomy" id="248454"/>
    <lineage>
        <taxon>Eukaryota</taxon>
        <taxon>Metazoa</taxon>
        <taxon>Ecdysozoa</taxon>
        <taxon>Arthropoda</taxon>
        <taxon>Hexapoda</taxon>
        <taxon>Insecta</taxon>
        <taxon>Pterygota</taxon>
        <taxon>Neoptera</taxon>
        <taxon>Paraneoptera</taxon>
        <taxon>Hemiptera</taxon>
        <taxon>Heteroptera</taxon>
        <taxon>Panheteroptera</taxon>
        <taxon>Cimicomorpha</taxon>
        <taxon>Miridae</taxon>
        <taxon>Mirini</taxon>
        <taxon>Apolygus</taxon>
    </lineage>
</organism>
<feature type="compositionally biased region" description="Polar residues" evidence="1">
    <location>
        <begin position="915"/>
        <end position="924"/>
    </location>
</feature>
<feature type="compositionally biased region" description="Basic residues" evidence="1">
    <location>
        <begin position="305"/>
        <end position="315"/>
    </location>
</feature>
<feature type="compositionally biased region" description="Polar residues" evidence="1">
    <location>
        <begin position="287"/>
        <end position="302"/>
    </location>
</feature>
<gene>
    <name evidence="2" type="ORF">GE061_015709</name>
</gene>
<feature type="compositionally biased region" description="Basic and acidic residues" evidence="1">
    <location>
        <begin position="169"/>
        <end position="185"/>
    </location>
</feature>
<name>A0A6A4J8F4_APOLU</name>
<evidence type="ECO:0000256" key="1">
    <source>
        <dbReference type="SAM" id="MobiDB-lite"/>
    </source>
</evidence>
<feature type="region of interest" description="Disordered" evidence="1">
    <location>
        <begin position="644"/>
        <end position="682"/>
    </location>
</feature>
<sequence length="1068" mass="120346">MVIVDGISKKEKASKGGFMSFFSRFAGSRKAHVKTPAVIAEITKRKLSQEALPSSMTLKLSTPSGPQTEEPPQMLSDILMNEQLFEIFHGKSLILQAEVTVEKQLDGSPKSMIVSGRVPVTLSKGFRNGKPTREIRVRGHLRRKRSSELEVVNDVGNLNSSERLGTKPGADREIQDKYGLGDRNRPHSKRKKALQVPPPRPPEQLEFQRSAEFRTYSNLEASRKERKPHSGPWSTGESGFLDQENPTGIANWSPYFDCDSPMSGRTVRRNSRKFQENWDLREKTPTPRFSSTMGTRNHQNYPSKEHKKKTTKPSTKKSYLSNNLRKGDWSPFIDIATSSTSNREPKAELLHNKSLYNLNDFENGEGSKSDQNAVNPVENTSSLQQKIEDGDGRRHPQVNKCLLFRPVVVDENEEDACCRSLDEKGLSVARSESVASALREGKLRFCCKEDTFSTDSVHPSINPQDEATQTNGHRRIEISKISHQVGEKLNHLKKTNGIFSKILPKKFSKIDESVIEDGCAAEVCALHKTPKNGVQENGENPIDKLNRVMESKLVQARGCSIDQNINGNKDSLNHQVEVCEKVQGKGEAGSEWPSDRNIPIEQFRQSRGSSVEDYIHPSMRSKGVLDLRKMGSRSPESTTVKIIGETESKSTQARGSSIDDHNRTTNSNGNHVPQKKSAMEQKREYTHLHRAAKELIRETEDKLVQVRGSSIDEHNRTTKSNGDYVSQKMDVLEKSREISPNKNTYQQNQAEKVIPDKENKWGTTRGSILDYNNGTRSKLVQVRERSIDDHNLTAKENGDYISQAMENARKAVHDRYSTHLHRPEEELILESEDQALQPRGRSADDDEHIARSIGEHHLQTLGVSGSVQKMSRGDIADQLKNFNDPDKLNREIESKLVEARSSFDRSYPSIPWSPGGNSTSKGKNIQTLDTPVLKYNGEVENNLLNSRPGRGSSMDEYPQTSWSIGDHAREKLGSLENRVKTLVNTLEDYRDEYAQNSRRKNQDEALPTTQDQSYYAKKLNPITTITISRSRTKFFRYENGLQNSTKEGAQVVTIEAPKGLLYSSTQYL</sequence>
<comment type="caution">
    <text evidence="2">The sequence shown here is derived from an EMBL/GenBank/DDBJ whole genome shotgun (WGS) entry which is preliminary data.</text>
</comment>
<evidence type="ECO:0000313" key="2">
    <source>
        <dbReference type="EMBL" id="KAF6209954.1"/>
    </source>
</evidence>
<proteinExistence type="predicted"/>
<accession>A0A6A4J8F4</accession>
<feature type="region of interest" description="Disordered" evidence="1">
    <location>
        <begin position="993"/>
        <end position="1012"/>
    </location>
</feature>